<comment type="caution">
    <text evidence="1">The sequence shown here is derived from an EMBL/GenBank/DDBJ whole genome shotgun (WGS) entry which is preliminary data.</text>
</comment>
<gene>
    <name evidence="1" type="ORF">ACFSUO_08770</name>
</gene>
<evidence type="ECO:0000313" key="1">
    <source>
        <dbReference type="EMBL" id="MFD2761061.1"/>
    </source>
</evidence>
<dbReference type="Gene3D" id="1.10.3750.10">
    <property type="entry name" value="YhaI-like"/>
    <property type="match status" value="1"/>
</dbReference>
<dbReference type="RefSeq" id="WP_382393179.1">
    <property type="nucleotide sequence ID" value="NZ_JBHUNA010000019.1"/>
</dbReference>
<dbReference type="InterPro" id="IPR015058">
    <property type="entry name" value="DUF1878"/>
</dbReference>
<reference evidence="2" key="1">
    <citation type="journal article" date="2019" name="Int. J. Syst. Evol. Microbiol.">
        <title>The Global Catalogue of Microorganisms (GCM) 10K type strain sequencing project: providing services to taxonomists for standard genome sequencing and annotation.</title>
        <authorList>
            <consortium name="The Broad Institute Genomics Platform"/>
            <consortium name="The Broad Institute Genome Sequencing Center for Infectious Disease"/>
            <person name="Wu L."/>
            <person name="Ma J."/>
        </authorList>
    </citation>
    <scope>NUCLEOTIDE SEQUENCE [LARGE SCALE GENOMIC DNA]</scope>
    <source>
        <strain evidence="2">TISTR 1535</strain>
    </source>
</reference>
<protein>
    <submittedName>
        <fullName evidence="1">DUF1878 family protein</fullName>
    </submittedName>
</protein>
<dbReference type="Proteomes" id="UP001597502">
    <property type="component" value="Unassembled WGS sequence"/>
</dbReference>
<organism evidence="1 2">
    <name type="scientific">Lentibacillus juripiscarius</name>
    <dbReference type="NCBI Taxonomy" id="257446"/>
    <lineage>
        <taxon>Bacteria</taxon>
        <taxon>Bacillati</taxon>
        <taxon>Bacillota</taxon>
        <taxon>Bacilli</taxon>
        <taxon>Bacillales</taxon>
        <taxon>Bacillaceae</taxon>
        <taxon>Lentibacillus</taxon>
    </lineage>
</organism>
<evidence type="ECO:0000313" key="2">
    <source>
        <dbReference type="Proteomes" id="UP001597502"/>
    </source>
</evidence>
<dbReference type="EMBL" id="JBHUNA010000019">
    <property type="protein sequence ID" value="MFD2761061.1"/>
    <property type="molecule type" value="Genomic_DNA"/>
</dbReference>
<name>A0ABW5V6L5_9BACI</name>
<keyword evidence="2" id="KW-1185">Reference proteome</keyword>
<dbReference type="InterPro" id="IPR035945">
    <property type="entry name" value="YhaI-like_sf"/>
</dbReference>
<proteinExistence type="predicted"/>
<dbReference type="Pfam" id="PF08963">
    <property type="entry name" value="DUF1878"/>
    <property type="match status" value="1"/>
</dbReference>
<dbReference type="SUPFAM" id="SSF109915">
    <property type="entry name" value="Hypothetical protein YhaI"/>
    <property type="match status" value="1"/>
</dbReference>
<sequence>MENEKDYSTKTFHIQLLTKTMDMEQYPLVRMIIENNISKQEYDELFEHLEGLYQQYTMQKEEGLLDFTSLLVHFAGMLNVKLHPDAVIAALKKEGYYPSLMDVFMQILKENGR</sequence>
<accession>A0ABW5V6L5</accession>